<dbReference type="PANTHER" id="PTHR43191">
    <property type="entry name" value="RRNA METHYLTRANSFERASE 3"/>
    <property type="match status" value="1"/>
</dbReference>
<dbReference type="Pfam" id="PF00588">
    <property type="entry name" value="SpoU_methylase"/>
    <property type="match status" value="1"/>
</dbReference>
<accession>A0A1I3FA84</accession>
<dbReference type="STRING" id="1576369.SAMN05421753_105149"/>
<dbReference type="Proteomes" id="UP000199518">
    <property type="component" value="Unassembled WGS sequence"/>
</dbReference>
<dbReference type="AlphaFoldDB" id="A0A1I3FA84"/>
<organism evidence="4 5">
    <name type="scientific">Planctomicrobium piriforme</name>
    <dbReference type="NCBI Taxonomy" id="1576369"/>
    <lineage>
        <taxon>Bacteria</taxon>
        <taxon>Pseudomonadati</taxon>
        <taxon>Planctomycetota</taxon>
        <taxon>Planctomycetia</taxon>
        <taxon>Planctomycetales</taxon>
        <taxon>Planctomycetaceae</taxon>
        <taxon>Planctomicrobium</taxon>
    </lineage>
</organism>
<gene>
    <name evidence="4" type="ORF">SAMN05421753_105149</name>
</gene>
<dbReference type="InterPro" id="IPR051259">
    <property type="entry name" value="rRNA_Methyltransferase"/>
</dbReference>
<dbReference type="Gene3D" id="3.40.1280.10">
    <property type="match status" value="1"/>
</dbReference>
<evidence type="ECO:0000256" key="1">
    <source>
        <dbReference type="ARBA" id="ARBA00022603"/>
    </source>
</evidence>
<proteinExistence type="predicted"/>
<keyword evidence="5" id="KW-1185">Reference proteome</keyword>
<dbReference type="OrthoDB" id="9794400at2"/>
<dbReference type="GO" id="GO:0006396">
    <property type="term" value="P:RNA processing"/>
    <property type="evidence" value="ECO:0007669"/>
    <property type="project" value="InterPro"/>
</dbReference>
<dbReference type="CDD" id="cd18095">
    <property type="entry name" value="SpoU-like_rRNA-MTase"/>
    <property type="match status" value="1"/>
</dbReference>
<dbReference type="SUPFAM" id="SSF55315">
    <property type="entry name" value="L30e-like"/>
    <property type="match status" value="1"/>
</dbReference>
<dbReference type="RefSeq" id="WP_092049069.1">
    <property type="nucleotide sequence ID" value="NZ_FOQD01000005.1"/>
</dbReference>
<name>A0A1I3FA84_9PLAN</name>
<dbReference type="GO" id="GO:0008173">
    <property type="term" value="F:RNA methyltransferase activity"/>
    <property type="evidence" value="ECO:0007669"/>
    <property type="project" value="InterPro"/>
</dbReference>
<protein>
    <submittedName>
        <fullName evidence="4">tRNA G18 (Ribose-2'-O)-methylase SpoU</fullName>
    </submittedName>
</protein>
<evidence type="ECO:0000313" key="4">
    <source>
        <dbReference type="EMBL" id="SFI08126.1"/>
    </source>
</evidence>
<dbReference type="InterPro" id="IPR029064">
    <property type="entry name" value="Ribosomal_eL30-like_sf"/>
</dbReference>
<dbReference type="GO" id="GO:0032259">
    <property type="term" value="P:methylation"/>
    <property type="evidence" value="ECO:0007669"/>
    <property type="project" value="UniProtKB-KW"/>
</dbReference>
<evidence type="ECO:0000259" key="3">
    <source>
        <dbReference type="Pfam" id="PF00588"/>
    </source>
</evidence>
<evidence type="ECO:0000313" key="5">
    <source>
        <dbReference type="Proteomes" id="UP000199518"/>
    </source>
</evidence>
<dbReference type="InterPro" id="IPR029028">
    <property type="entry name" value="Alpha/beta_knot_MTases"/>
</dbReference>
<sequence>MPVVPIETLDDPQLDPYRQLKRSNLTRWSGLFIAEGVRLVERLLESDFEIVSILTAESHLRRLPAKVIEQLPVFVAPLAVVEQLVGFNFHNGMLACGRRKESPRVDEWLTSGDQPRLIVGCPHTADPDNLGTIIRISAALGADGVLVGSASADPFSRRTLRISMGNAFLLPLRETTAFADDLVRMQKEFGYSVFASLLDDAAVPLSQATRPKRMVLLLGNESDGLDTVLTNIADQKIVIPMADKIDSLNVGIAAGIMLHHFTQIAKGIGDRE</sequence>
<keyword evidence="1 4" id="KW-0489">Methyltransferase</keyword>
<dbReference type="Gene3D" id="3.30.1330.30">
    <property type="match status" value="1"/>
</dbReference>
<dbReference type="GO" id="GO:0003723">
    <property type="term" value="F:RNA binding"/>
    <property type="evidence" value="ECO:0007669"/>
    <property type="project" value="InterPro"/>
</dbReference>
<reference evidence="5" key="1">
    <citation type="submission" date="2016-10" db="EMBL/GenBank/DDBJ databases">
        <authorList>
            <person name="Varghese N."/>
            <person name="Submissions S."/>
        </authorList>
    </citation>
    <scope>NUCLEOTIDE SEQUENCE [LARGE SCALE GENOMIC DNA]</scope>
    <source>
        <strain evidence="5">DSM 26348</strain>
    </source>
</reference>
<dbReference type="SUPFAM" id="SSF75217">
    <property type="entry name" value="alpha/beta knot"/>
    <property type="match status" value="1"/>
</dbReference>
<keyword evidence="2" id="KW-0808">Transferase</keyword>
<dbReference type="InterPro" id="IPR001537">
    <property type="entry name" value="SpoU_MeTrfase"/>
</dbReference>
<evidence type="ECO:0000256" key="2">
    <source>
        <dbReference type="ARBA" id="ARBA00022679"/>
    </source>
</evidence>
<dbReference type="EMBL" id="FOQD01000005">
    <property type="protein sequence ID" value="SFI08126.1"/>
    <property type="molecule type" value="Genomic_DNA"/>
</dbReference>
<dbReference type="InterPro" id="IPR029026">
    <property type="entry name" value="tRNA_m1G_MTases_N"/>
</dbReference>
<feature type="domain" description="tRNA/rRNA methyltransferase SpoU type" evidence="3">
    <location>
        <begin position="117"/>
        <end position="259"/>
    </location>
</feature>
<dbReference type="PANTHER" id="PTHR43191:SF12">
    <property type="entry name" value="RRNA METHYLASE"/>
    <property type="match status" value="1"/>
</dbReference>